<evidence type="ECO:0000313" key="20">
    <source>
        <dbReference type="Ensembl" id="ENSMODP00000002476.3"/>
    </source>
</evidence>
<dbReference type="Proteomes" id="UP000002280">
    <property type="component" value="Chromosome 3"/>
</dbReference>
<evidence type="ECO:0000256" key="13">
    <source>
        <dbReference type="ARBA" id="ARBA00023163"/>
    </source>
</evidence>
<evidence type="ECO:0000256" key="6">
    <source>
        <dbReference type="ARBA" id="ARBA00022801"/>
    </source>
</evidence>
<keyword evidence="21" id="KW-1185">Reference proteome</keyword>
<evidence type="ECO:0000256" key="3">
    <source>
        <dbReference type="ARBA" id="ARBA00022499"/>
    </source>
</evidence>
<dbReference type="GO" id="GO:0005634">
    <property type="term" value="C:nucleus"/>
    <property type="evidence" value="ECO:0000318"/>
    <property type="project" value="GO_Central"/>
</dbReference>
<sequence>MVILRSSSELLGRSSASAAARSSAADTGGANFSDPLDSSSEFLTLEPLGSRRRQLRSSSAMGKAAATASAPASTAATPACVVSAERVLLGPGRRETGGPVAGHTRRSGWRGLGYVAVCRGAWWRLGPRGRGGAGGLAGEGGGVRARPPREGVSSLEEESGAPRSHGGEEEEKTRSSVKEVESFSTHALRSLRKTEPHSSDSSFDKNMEISSVTTNGRHFTRQLARQQADNKKNEDCKEDKVIPVTRSLRTRNTVQTTEHLHEENGDVEVRRSCRIRSRYSTVNQSVLFDKLITNTAEAVLQKMDDMKKMRRRRMIDLEDLGVFNDAEEENLDMYSRGKQKNVQRTDEETTDNQDGSVESSEEGEDQEDEDEDEDEDGEEDNQKRYDLRQRKTAVHYQAPLEKPRHQRKPNMFYSGPASPARRRYRFSSAGPRSPYCKRINRRRHAIHNSDSTSSSSSDDEQHFERRRKRSRNIAISRCLPLNFRKDELKGIHKDRMKIGASLADVDPMQIDSSVRFDSVGGLSNHIAALKEMVVFPLLYPEVFERFKIQPPRGCLFYGPPGTGKTLVARALANECSQGDKRVAFFMRKGADCLSKWVGESERQLRLLFDQAYQMRPSIIFFDEIDGLAPVRSSRQDQIHSSIVSTLLALMDGLDSRGEIVVIGATNRLDSIDPALRRPGRFDREFLFSLPDKDARKEILKIHTRDWNPKPLDIFLEELAEKCVGYCGADIKSICSEAALCALRRRYPQIYTSSEKLQLDLSSINISAKDFVVAMQKIIPASQRAVTSPGQALSPIVKPLLESTVHKILGAIQRVFPHAELGANKGPKSDVPGPLLESDLAYSDDEVLSVYENGLSQKPFSKTKENSNFLHLNRNAYHQPTSFRPRILIVGEPGFGQSSHLAPAVIHALEKFTVYTLDLPVLFGVSTTSPEETCAQVIREAKRTAPSIVYVPHIHLWWETVGLTLKATFTTLLQNIPSFAPVLLLATSDIQHTALPEEVQELFISDYGEVFNVQLPGGEERTKFFEDLILNQAAKPPASKKKAVLQALEVLPVAPPPEPKPLTAEEVKRLEEQEEDTFRELRIFLRNVTHRLAIDKRFRVFTKPVDPDEVPDYVTVIKQPMDLSLVISKIDLHKYLTVKDYLRDIDLICSNALEYNPDRDPGDRLIRHRACTLRDTAYAIIKEELDEDFEHLCEEIQESRKKRGCSSSKYAPSYYHVMPKQSTTSVDGKRLDPEQSEKLKMLNAPMACSTPSLYAAPSKKKIRRKSKWYFGTIKKRRKISQTKEDSRNTEDDKNESDGDQENHDTSIDHNEAEVTGESSMEENEKQQNGSENKIETENKSIHVTCDTVVNESEKETKKTAISTELRKDRLTCNGEITNCQITEYSEDVEAKETCVLRMTRARRSQVEQQQLISVEKALAILSEPTVPLIVDHEQLKNLLNITIKKSQEYNIFQLEKLYAIISQCIYQHRKDYDKTQLIEKMEQEIKNFSCSKS</sequence>
<dbReference type="FunCoup" id="F6QWK7">
    <property type="interactions" value="2334"/>
</dbReference>
<dbReference type="CDD" id="cd19517">
    <property type="entry name" value="RecA-like_Yta7-like"/>
    <property type="match status" value="1"/>
</dbReference>
<reference evidence="20" key="2">
    <citation type="submission" date="2025-08" db="UniProtKB">
        <authorList>
            <consortium name="Ensembl"/>
        </authorList>
    </citation>
    <scope>IDENTIFICATION</scope>
</reference>
<proteinExistence type="inferred from homology"/>
<dbReference type="GeneTree" id="ENSGT00550000074694"/>
<reference evidence="20 21" key="1">
    <citation type="journal article" date="2007" name="Nature">
        <title>Genome of the marsupial Monodelphis domestica reveals innovation in non-coding sequences.</title>
        <authorList>
            <person name="Mikkelsen T.S."/>
            <person name="Wakefield M.J."/>
            <person name="Aken B."/>
            <person name="Amemiya C.T."/>
            <person name="Chang J.L."/>
            <person name="Duke S."/>
            <person name="Garber M."/>
            <person name="Gentles A.J."/>
            <person name="Goodstadt L."/>
            <person name="Heger A."/>
            <person name="Jurka J."/>
            <person name="Kamal M."/>
            <person name="Mauceli E."/>
            <person name="Searle S.M."/>
            <person name="Sharpe T."/>
            <person name="Baker M.L."/>
            <person name="Batzer M.A."/>
            <person name="Benos P.V."/>
            <person name="Belov K."/>
            <person name="Clamp M."/>
            <person name="Cook A."/>
            <person name="Cuff J."/>
            <person name="Das R."/>
            <person name="Davidow L."/>
            <person name="Deakin J.E."/>
            <person name="Fazzari M.J."/>
            <person name="Glass J.L."/>
            <person name="Grabherr M."/>
            <person name="Greally J.M."/>
            <person name="Gu W."/>
            <person name="Hore T.A."/>
            <person name="Huttley G.A."/>
            <person name="Kleber M."/>
            <person name="Jirtle R.L."/>
            <person name="Koina E."/>
            <person name="Lee J.T."/>
            <person name="Mahony S."/>
            <person name="Marra M.A."/>
            <person name="Miller R.D."/>
            <person name="Nicholls R.D."/>
            <person name="Oda M."/>
            <person name="Papenfuss A.T."/>
            <person name="Parra Z.E."/>
            <person name="Pollock D.D."/>
            <person name="Ray D.A."/>
            <person name="Schein J.E."/>
            <person name="Speed T.P."/>
            <person name="Thompson K."/>
            <person name="VandeBerg J.L."/>
            <person name="Wade C.M."/>
            <person name="Walker J.A."/>
            <person name="Waters P.D."/>
            <person name="Webber C."/>
            <person name="Weidman J.R."/>
            <person name="Xie X."/>
            <person name="Zody M.C."/>
            <person name="Baldwin J."/>
            <person name="Abdouelleil A."/>
            <person name="Abdulkadir J."/>
            <person name="Abebe A."/>
            <person name="Abera B."/>
            <person name="Abreu J."/>
            <person name="Acer S.C."/>
            <person name="Aftuck L."/>
            <person name="Alexander A."/>
            <person name="An P."/>
            <person name="Anderson E."/>
            <person name="Anderson S."/>
            <person name="Arachi H."/>
            <person name="Azer M."/>
            <person name="Bachantsang P."/>
            <person name="Barry A."/>
            <person name="Bayul T."/>
            <person name="Berlin A."/>
            <person name="Bessette D."/>
            <person name="Bloom T."/>
            <person name="Bloom T."/>
            <person name="Boguslavskiy L."/>
            <person name="Bonnet C."/>
            <person name="Boukhgalter B."/>
            <person name="Bourzgui I."/>
            <person name="Brown A."/>
            <person name="Cahill P."/>
            <person name="Channer S."/>
            <person name="Cheshatsang Y."/>
            <person name="Chuda L."/>
            <person name="Citroen M."/>
            <person name="Collymore A."/>
            <person name="Cooke P."/>
            <person name="Costello M."/>
            <person name="D'Aco K."/>
            <person name="Daza R."/>
            <person name="De Haan G."/>
            <person name="DeGray S."/>
            <person name="DeMaso C."/>
            <person name="Dhargay N."/>
            <person name="Dooley K."/>
            <person name="Dooley E."/>
            <person name="Doricent M."/>
            <person name="Dorje P."/>
            <person name="Dorjee K."/>
            <person name="Dupes A."/>
            <person name="Elong R."/>
            <person name="Falk J."/>
            <person name="Farina A."/>
            <person name="Faro S."/>
            <person name="Ferguson D."/>
            <person name="Fisher S."/>
            <person name="Foley C.D."/>
            <person name="Franke A."/>
            <person name="Friedrich D."/>
            <person name="Gadbois L."/>
            <person name="Gearin G."/>
            <person name="Gearin C.R."/>
            <person name="Giannoukos G."/>
            <person name="Goode T."/>
            <person name="Graham J."/>
            <person name="Grandbois E."/>
            <person name="Grewal S."/>
            <person name="Gyaltsen K."/>
            <person name="Hafez N."/>
            <person name="Hagos B."/>
            <person name="Hall J."/>
            <person name="Henson C."/>
            <person name="Hollinger A."/>
            <person name="Honan T."/>
            <person name="Huard M.D."/>
            <person name="Hughes L."/>
            <person name="Hurhula B."/>
            <person name="Husby M.E."/>
            <person name="Kamat A."/>
            <person name="Kanga B."/>
            <person name="Kashin S."/>
            <person name="Khazanovich D."/>
            <person name="Kisner P."/>
            <person name="Lance K."/>
            <person name="Lara M."/>
            <person name="Lee W."/>
            <person name="Lennon N."/>
            <person name="Letendre F."/>
            <person name="LeVine R."/>
            <person name="Lipovsky A."/>
            <person name="Liu X."/>
            <person name="Liu J."/>
            <person name="Liu S."/>
            <person name="Lokyitsang T."/>
            <person name="Lokyitsang Y."/>
            <person name="Lubonja R."/>
            <person name="Lui A."/>
            <person name="MacDonald P."/>
            <person name="Magnisalis V."/>
            <person name="Maru K."/>
            <person name="Matthews C."/>
            <person name="McCusker W."/>
            <person name="McDonough S."/>
            <person name="Mehta T."/>
            <person name="Meldrim J."/>
            <person name="Meneus L."/>
            <person name="Mihai O."/>
            <person name="Mihalev A."/>
            <person name="Mihova T."/>
            <person name="Mittelman R."/>
            <person name="Mlenga V."/>
            <person name="Montmayeur A."/>
            <person name="Mulrain L."/>
            <person name="Navidi A."/>
            <person name="Naylor J."/>
            <person name="Negash T."/>
            <person name="Nguyen T."/>
            <person name="Nguyen N."/>
            <person name="Nicol R."/>
            <person name="Norbu C."/>
            <person name="Norbu N."/>
            <person name="Novod N."/>
            <person name="O'Neill B."/>
            <person name="Osman S."/>
            <person name="Markiewicz E."/>
            <person name="Oyono O.L."/>
            <person name="Patti C."/>
            <person name="Phunkhang P."/>
            <person name="Pierre F."/>
            <person name="Priest M."/>
            <person name="Raghuraman S."/>
            <person name="Rege F."/>
            <person name="Reyes R."/>
            <person name="Rise C."/>
            <person name="Rogov P."/>
            <person name="Ross K."/>
            <person name="Ryan E."/>
            <person name="Settipalli S."/>
            <person name="Shea T."/>
            <person name="Sherpa N."/>
            <person name="Shi L."/>
            <person name="Shih D."/>
            <person name="Sparrow T."/>
            <person name="Spaulding J."/>
            <person name="Stalker J."/>
            <person name="Stange-Thomann N."/>
            <person name="Stavropoulos S."/>
            <person name="Stone C."/>
            <person name="Strader C."/>
            <person name="Tesfaye S."/>
            <person name="Thomson T."/>
            <person name="Thoulutsang Y."/>
            <person name="Thoulutsang D."/>
            <person name="Topham K."/>
            <person name="Topping I."/>
            <person name="Tsamla T."/>
            <person name="Vassiliev H."/>
            <person name="Vo A."/>
            <person name="Wangchuk T."/>
            <person name="Wangdi T."/>
            <person name="Weiand M."/>
            <person name="Wilkinson J."/>
            <person name="Wilson A."/>
            <person name="Yadav S."/>
            <person name="Young G."/>
            <person name="Yu Q."/>
            <person name="Zembek L."/>
            <person name="Zhong D."/>
            <person name="Zimmer A."/>
            <person name="Zwirko Z."/>
            <person name="Jaffe D.B."/>
            <person name="Alvarez P."/>
            <person name="Brockman W."/>
            <person name="Butler J."/>
            <person name="Chin C."/>
            <person name="Gnerre S."/>
            <person name="MacCallum I."/>
            <person name="Graves J.A."/>
            <person name="Ponting C.P."/>
            <person name="Breen M."/>
            <person name="Samollow P.B."/>
            <person name="Lander E.S."/>
            <person name="Lindblad-Toh K."/>
        </authorList>
    </citation>
    <scope>NUCLEOTIDE SEQUENCE [LARGE SCALE GENOMIC DNA]</scope>
</reference>
<dbReference type="Bgee" id="ENSMODG00000002027">
    <property type="expression patterns" value="Expressed in spermatocyte and 20 other cell types or tissues"/>
</dbReference>
<feature type="region of interest" description="Disordered" evidence="18">
    <location>
        <begin position="334"/>
        <end position="468"/>
    </location>
</feature>
<dbReference type="InterPro" id="IPR001487">
    <property type="entry name" value="Bromodomain"/>
</dbReference>
<dbReference type="OMA" id="NRNACHQ"/>
<dbReference type="Pfam" id="PF00004">
    <property type="entry name" value="AAA"/>
    <property type="match status" value="1"/>
</dbReference>
<evidence type="ECO:0000256" key="10">
    <source>
        <dbReference type="ARBA" id="ARBA00023054"/>
    </source>
</evidence>
<evidence type="ECO:0000256" key="12">
    <source>
        <dbReference type="ARBA" id="ARBA00023159"/>
    </source>
</evidence>
<feature type="region of interest" description="Disordered" evidence="18">
    <location>
        <begin position="1"/>
        <end position="38"/>
    </location>
</feature>
<dbReference type="InterPro" id="IPR041569">
    <property type="entry name" value="AAA_lid_3"/>
</dbReference>
<dbReference type="Pfam" id="PF17862">
    <property type="entry name" value="AAA_lid_3"/>
    <property type="match status" value="1"/>
</dbReference>
<evidence type="ECO:0000256" key="5">
    <source>
        <dbReference type="ARBA" id="ARBA00022741"/>
    </source>
</evidence>
<evidence type="ECO:0000256" key="16">
    <source>
        <dbReference type="ARBA" id="ARBA00071858"/>
    </source>
</evidence>
<dbReference type="FunFam" id="3.40.50.300:FF:000061">
    <property type="entry name" value="ATPase family, AAA domain-containing 2"/>
    <property type="match status" value="1"/>
</dbReference>
<dbReference type="GO" id="GO:0006334">
    <property type="term" value="P:nucleosome assembly"/>
    <property type="evidence" value="ECO:0000318"/>
    <property type="project" value="GO_Central"/>
</dbReference>
<dbReference type="CDD" id="cd05528">
    <property type="entry name" value="Bromo_AAA"/>
    <property type="match status" value="1"/>
</dbReference>
<evidence type="ECO:0000259" key="19">
    <source>
        <dbReference type="PROSITE" id="PS50014"/>
    </source>
</evidence>
<accession>F6QWK7</accession>
<dbReference type="GO" id="GO:0042393">
    <property type="term" value="F:histone binding"/>
    <property type="evidence" value="ECO:0000318"/>
    <property type="project" value="GO_Central"/>
</dbReference>
<feature type="compositionally biased region" description="Acidic residues" evidence="18">
    <location>
        <begin position="359"/>
        <end position="379"/>
    </location>
</feature>
<dbReference type="FunFam" id="1.20.920.10:FF:000021">
    <property type="entry name" value="ATPase family AAA domain-containing protein 2"/>
    <property type="match status" value="1"/>
</dbReference>
<dbReference type="Ensembl" id="ENSMODT00000002528.4">
    <property type="protein sequence ID" value="ENSMODP00000002476.3"/>
    <property type="gene ID" value="ENSMODG00000002027.4"/>
</dbReference>
<evidence type="ECO:0000313" key="21">
    <source>
        <dbReference type="Proteomes" id="UP000002280"/>
    </source>
</evidence>
<keyword evidence="12" id="KW-0010">Activator</keyword>
<dbReference type="GO" id="GO:0016887">
    <property type="term" value="F:ATP hydrolysis activity"/>
    <property type="evidence" value="ECO:0000318"/>
    <property type="project" value="GO_Central"/>
</dbReference>
<dbReference type="Gene3D" id="1.10.8.60">
    <property type="match status" value="1"/>
</dbReference>
<dbReference type="SUPFAM" id="SSF52540">
    <property type="entry name" value="P-loop containing nucleoside triphosphate hydrolases"/>
    <property type="match status" value="2"/>
</dbReference>
<dbReference type="GO" id="GO:0005524">
    <property type="term" value="F:ATP binding"/>
    <property type="evidence" value="ECO:0007669"/>
    <property type="project" value="UniProtKB-KW"/>
</dbReference>
<keyword evidence="13" id="KW-0804">Transcription</keyword>
<feature type="region of interest" description="Disordered" evidence="18">
    <location>
        <begin position="43"/>
        <end position="62"/>
    </location>
</feature>
<dbReference type="GO" id="GO:0005654">
    <property type="term" value="C:nucleoplasm"/>
    <property type="evidence" value="ECO:0007669"/>
    <property type="project" value="Ensembl"/>
</dbReference>
<evidence type="ECO:0000256" key="9">
    <source>
        <dbReference type="ARBA" id="ARBA00023015"/>
    </source>
</evidence>
<keyword evidence="8" id="KW-0832">Ubl conjugation</keyword>
<dbReference type="InterPro" id="IPR027417">
    <property type="entry name" value="P-loop_NTPase"/>
</dbReference>
<dbReference type="GO" id="GO:0006337">
    <property type="term" value="P:nucleosome disassembly"/>
    <property type="evidence" value="ECO:0000318"/>
    <property type="project" value="GO_Central"/>
</dbReference>
<feature type="compositionally biased region" description="Basic and acidic residues" evidence="18">
    <location>
        <begin position="1299"/>
        <end position="1311"/>
    </location>
</feature>
<keyword evidence="4" id="KW-0597">Phosphoprotein</keyword>
<keyword evidence="9" id="KW-0805">Transcription regulation</keyword>
<dbReference type="STRING" id="13616.ENSMODP00000002476"/>
<dbReference type="PANTHER" id="PTHR23069">
    <property type="entry name" value="AAA DOMAIN-CONTAINING"/>
    <property type="match status" value="1"/>
</dbReference>
<dbReference type="PROSITE" id="PS50014">
    <property type="entry name" value="BROMODOMAIN_2"/>
    <property type="match status" value="1"/>
</dbReference>
<dbReference type="FunFam" id="3.40.50.300:FF:000734">
    <property type="entry name" value="ATPase family, AAA domain containing 2"/>
    <property type="match status" value="1"/>
</dbReference>
<dbReference type="GO" id="GO:0045893">
    <property type="term" value="P:positive regulation of DNA-templated transcription"/>
    <property type="evidence" value="ECO:0007669"/>
    <property type="project" value="Ensembl"/>
</dbReference>
<keyword evidence="14" id="KW-0539">Nucleus</keyword>
<feature type="region of interest" description="Disordered" evidence="18">
    <location>
        <begin position="129"/>
        <end position="218"/>
    </location>
</feature>
<dbReference type="InterPro" id="IPR045199">
    <property type="entry name" value="ATAD2-like"/>
</dbReference>
<dbReference type="PANTHER" id="PTHR23069:SF4">
    <property type="entry name" value="ATPASE FAMILY AAA DOMAIN-CONTAINING PROTEIN 2"/>
    <property type="match status" value="1"/>
</dbReference>
<dbReference type="InterPro" id="IPR003593">
    <property type="entry name" value="AAA+_ATPase"/>
</dbReference>
<evidence type="ECO:0000256" key="7">
    <source>
        <dbReference type="ARBA" id="ARBA00022840"/>
    </source>
</evidence>
<feature type="region of interest" description="Disordered" evidence="18">
    <location>
        <begin position="1278"/>
        <end position="1338"/>
    </location>
</feature>
<keyword evidence="3" id="KW-1017">Isopeptide bond</keyword>
<dbReference type="eggNOG" id="KOG0732">
    <property type="taxonomic scope" value="Eukaryota"/>
</dbReference>
<comment type="similarity">
    <text evidence="2">Belongs to the AAA ATPase family.</text>
</comment>
<dbReference type="SMART" id="SM00297">
    <property type="entry name" value="BROMO"/>
    <property type="match status" value="1"/>
</dbReference>
<dbReference type="GO" id="GO:0045815">
    <property type="term" value="P:transcription initiation-coupled chromatin remodeling"/>
    <property type="evidence" value="ECO:0000318"/>
    <property type="project" value="GO_Central"/>
</dbReference>
<evidence type="ECO:0000256" key="1">
    <source>
        <dbReference type="ARBA" id="ARBA00004123"/>
    </source>
</evidence>
<evidence type="ECO:0000256" key="17">
    <source>
        <dbReference type="PROSITE-ProRule" id="PRU00035"/>
    </source>
</evidence>
<dbReference type="InterPro" id="IPR003960">
    <property type="entry name" value="ATPase_AAA_CS"/>
</dbReference>
<evidence type="ECO:0000256" key="8">
    <source>
        <dbReference type="ARBA" id="ARBA00022843"/>
    </source>
</evidence>
<reference evidence="20" key="3">
    <citation type="submission" date="2025-09" db="UniProtKB">
        <authorList>
            <consortium name="Ensembl"/>
        </authorList>
    </citation>
    <scope>IDENTIFICATION</scope>
</reference>
<feature type="compositionally biased region" description="Gly residues" evidence="18">
    <location>
        <begin position="129"/>
        <end position="143"/>
    </location>
</feature>
<dbReference type="FunFam" id="1.10.8.60:FF:000016">
    <property type="entry name" value="ATPase family AAA domain-containing protein 2B"/>
    <property type="match status" value="1"/>
</dbReference>
<dbReference type="InterPro" id="IPR036427">
    <property type="entry name" value="Bromodomain-like_sf"/>
</dbReference>
<evidence type="ECO:0000256" key="15">
    <source>
        <dbReference type="ARBA" id="ARBA00049360"/>
    </source>
</evidence>
<feature type="compositionally biased region" description="Basic and acidic residues" evidence="18">
    <location>
        <begin position="165"/>
        <end position="181"/>
    </location>
</feature>
<protein>
    <recommendedName>
        <fullName evidence="16">ATPase family AAA domain-containing protein 2</fullName>
    </recommendedName>
</protein>
<evidence type="ECO:0000256" key="4">
    <source>
        <dbReference type="ARBA" id="ARBA00022553"/>
    </source>
</evidence>
<dbReference type="Gene3D" id="1.20.920.10">
    <property type="entry name" value="Bromodomain-like"/>
    <property type="match status" value="1"/>
</dbReference>
<gene>
    <name evidence="20" type="primary">ATAD2</name>
</gene>
<dbReference type="Gene3D" id="3.40.50.300">
    <property type="entry name" value="P-loop containing nucleotide triphosphate hydrolases"/>
    <property type="match status" value="2"/>
</dbReference>
<feature type="compositionally biased region" description="Polar residues" evidence="18">
    <location>
        <begin position="208"/>
        <end position="218"/>
    </location>
</feature>
<feature type="compositionally biased region" description="Basic and acidic residues" evidence="18">
    <location>
        <begin position="192"/>
        <end position="207"/>
    </location>
</feature>
<dbReference type="InParanoid" id="F6QWK7"/>
<keyword evidence="6" id="KW-0378">Hydrolase</keyword>
<dbReference type="InterPro" id="IPR003959">
    <property type="entry name" value="ATPase_AAA_core"/>
</dbReference>
<feature type="compositionally biased region" description="Basic and acidic residues" evidence="18">
    <location>
        <begin position="380"/>
        <end position="389"/>
    </location>
</feature>
<evidence type="ECO:0000256" key="11">
    <source>
        <dbReference type="ARBA" id="ARBA00023117"/>
    </source>
</evidence>
<organism evidence="20 21">
    <name type="scientific">Monodelphis domestica</name>
    <name type="common">Gray short-tailed opossum</name>
    <dbReference type="NCBI Taxonomy" id="13616"/>
    <lineage>
        <taxon>Eukaryota</taxon>
        <taxon>Metazoa</taxon>
        <taxon>Chordata</taxon>
        <taxon>Craniata</taxon>
        <taxon>Vertebrata</taxon>
        <taxon>Euteleostomi</taxon>
        <taxon>Mammalia</taxon>
        <taxon>Metatheria</taxon>
        <taxon>Didelphimorphia</taxon>
        <taxon>Didelphidae</taxon>
        <taxon>Monodelphis</taxon>
    </lineage>
</organism>
<keyword evidence="7" id="KW-0067">ATP-binding</keyword>
<feature type="compositionally biased region" description="Basic and acidic residues" evidence="18">
    <location>
        <begin position="1280"/>
        <end position="1290"/>
    </location>
</feature>
<dbReference type="GO" id="GO:0003682">
    <property type="term" value="F:chromatin binding"/>
    <property type="evidence" value="ECO:0000318"/>
    <property type="project" value="GO_Central"/>
</dbReference>
<keyword evidence="11 17" id="KW-0103">Bromodomain</keyword>
<dbReference type="Pfam" id="PF00439">
    <property type="entry name" value="Bromodomain"/>
    <property type="match status" value="1"/>
</dbReference>
<comment type="catalytic activity">
    <reaction evidence="15">
        <text>ATP + H2O = ADP + phosphate + H(+)</text>
        <dbReference type="Rhea" id="RHEA:13065"/>
        <dbReference type="ChEBI" id="CHEBI:15377"/>
        <dbReference type="ChEBI" id="CHEBI:15378"/>
        <dbReference type="ChEBI" id="CHEBI:30616"/>
        <dbReference type="ChEBI" id="CHEBI:43474"/>
        <dbReference type="ChEBI" id="CHEBI:456216"/>
    </reaction>
</comment>
<dbReference type="HOGENOM" id="CLU_001448_3_2_1"/>
<dbReference type="SMART" id="SM00382">
    <property type="entry name" value="AAA"/>
    <property type="match status" value="1"/>
</dbReference>
<dbReference type="SUPFAM" id="SSF47370">
    <property type="entry name" value="Bromodomain"/>
    <property type="match status" value="1"/>
</dbReference>
<comment type="subcellular location">
    <subcellularLocation>
        <location evidence="1">Nucleus</location>
    </subcellularLocation>
</comment>
<evidence type="ECO:0000256" key="14">
    <source>
        <dbReference type="ARBA" id="ARBA00023242"/>
    </source>
</evidence>
<keyword evidence="5" id="KW-0547">Nucleotide-binding</keyword>
<feature type="domain" description="Bromo" evidence="19">
    <location>
        <begin position="1100"/>
        <end position="1155"/>
    </location>
</feature>
<evidence type="ECO:0000256" key="18">
    <source>
        <dbReference type="SAM" id="MobiDB-lite"/>
    </source>
</evidence>
<name>F6QWK7_MONDO</name>
<feature type="compositionally biased region" description="Low complexity" evidence="18">
    <location>
        <begin position="1"/>
        <end position="25"/>
    </location>
</feature>
<dbReference type="PRINTS" id="PR00503">
    <property type="entry name" value="BROMODOMAIN"/>
</dbReference>
<dbReference type="PROSITE" id="PS00674">
    <property type="entry name" value="AAA"/>
    <property type="match status" value="1"/>
</dbReference>
<evidence type="ECO:0000256" key="2">
    <source>
        <dbReference type="ARBA" id="ARBA00006914"/>
    </source>
</evidence>
<keyword evidence="10" id="KW-0175">Coiled coil</keyword>